<keyword evidence="6 15" id="KW-0808">Transferase</keyword>
<dbReference type="Proteomes" id="UP000199024">
    <property type="component" value="Unassembled WGS sequence"/>
</dbReference>
<comment type="pathway">
    <text evidence="3 15">Cofactor biosynthesis; FMN biosynthesis; FMN from riboflavin (ATP route): step 1/1.</text>
</comment>
<dbReference type="STRING" id="474950.SAMN05421771_1575"/>
<dbReference type="GO" id="GO:0006747">
    <property type="term" value="P:FAD biosynthetic process"/>
    <property type="evidence" value="ECO:0007669"/>
    <property type="project" value="UniProtKB-UniRule"/>
</dbReference>
<sequence length="312" mass="33961">MKIYRGIYELPTGFGPVVATIGNFDGVHRGHRMVIDEVTTRARALGVSSLAITFEPHPVKFLRPGSNFKLITPLKRKLELMAETGIDATLVLPFNAELSHMSARSFAAEILAGAAQAIEVHEGENFRFGFNAEAGIDGLEILGRELHFAVKCYAPRALRGGPVSSSRIRTLIAAGEMNQARALLSRPFAVDSTPAHGRGFGTKYAVPTINLAPYAELLPAHGVYATVLTVAGEPFRAVTNVGNRPTFGEDSFAVESYLLNFHPLDLQPDTPLCLAFYKFLRGEKKWPSPEALKAQIGLDVKRAQRFFSLAGL</sequence>
<dbReference type="RefSeq" id="WP_089838181.1">
    <property type="nucleotide sequence ID" value="NZ_FOZL01000001.1"/>
</dbReference>
<dbReference type="InterPro" id="IPR002606">
    <property type="entry name" value="Riboflavin_kinase_bac"/>
</dbReference>
<keyword evidence="9 15" id="KW-0418">Kinase</keyword>
<gene>
    <name evidence="17" type="ORF">SAMN05421771_1575</name>
</gene>
<evidence type="ECO:0000256" key="13">
    <source>
        <dbReference type="ARBA" id="ARBA00047880"/>
    </source>
</evidence>
<dbReference type="UniPathway" id="UPA00276">
    <property type="reaction ID" value="UER00406"/>
</dbReference>
<dbReference type="Pfam" id="PF06574">
    <property type="entry name" value="FAD_syn"/>
    <property type="match status" value="1"/>
</dbReference>
<dbReference type="GO" id="GO:0009231">
    <property type="term" value="P:riboflavin biosynthetic process"/>
    <property type="evidence" value="ECO:0007669"/>
    <property type="project" value="InterPro"/>
</dbReference>
<dbReference type="Gene3D" id="3.40.50.620">
    <property type="entry name" value="HUPs"/>
    <property type="match status" value="1"/>
</dbReference>
<keyword evidence="11 15" id="KW-0067">ATP-binding</keyword>
<evidence type="ECO:0000256" key="1">
    <source>
        <dbReference type="ARBA" id="ARBA00002121"/>
    </source>
</evidence>
<evidence type="ECO:0000256" key="6">
    <source>
        <dbReference type="ARBA" id="ARBA00022679"/>
    </source>
</evidence>
<keyword evidence="5 15" id="KW-0288">FMN</keyword>
<dbReference type="EC" id="2.7.7.2" evidence="15"/>
<dbReference type="GO" id="GO:0005524">
    <property type="term" value="F:ATP binding"/>
    <property type="evidence" value="ECO:0007669"/>
    <property type="project" value="UniProtKB-UniRule"/>
</dbReference>
<organism evidence="17 18">
    <name type="scientific">Granulicella pectinivorans</name>
    <dbReference type="NCBI Taxonomy" id="474950"/>
    <lineage>
        <taxon>Bacteria</taxon>
        <taxon>Pseudomonadati</taxon>
        <taxon>Acidobacteriota</taxon>
        <taxon>Terriglobia</taxon>
        <taxon>Terriglobales</taxon>
        <taxon>Acidobacteriaceae</taxon>
        <taxon>Granulicella</taxon>
    </lineage>
</organism>
<dbReference type="InterPro" id="IPR023465">
    <property type="entry name" value="Riboflavin_kinase_dom_sf"/>
</dbReference>
<evidence type="ECO:0000259" key="16">
    <source>
        <dbReference type="SMART" id="SM00904"/>
    </source>
</evidence>
<dbReference type="AlphaFoldDB" id="A0A1I6LZV7"/>
<dbReference type="InterPro" id="IPR015864">
    <property type="entry name" value="FAD_synthase"/>
</dbReference>
<dbReference type="SMART" id="SM00904">
    <property type="entry name" value="Flavokinase"/>
    <property type="match status" value="1"/>
</dbReference>
<comment type="catalytic activity">
    <reaction evidence="13 15">
        <text>riboflavin + ATP = FMN + ADP + H(+)</text>
        <dbReference type="Rhea" id="RHEA:14357"/>
        <dbReference type="ChEBI" id="CHEBI:15378"/>
        <dbReference type="ChEBI" id="CHEBI:30616"/>
        <dbReference type="ChEBI" id="CHEBI:57986"/>
        <dbReference type="ChEBI" id="CHEBI:58210"/>
        <dbReference type="ChEBI" id="CHEBI:456216"/>
        <dbReference type="EC" id="2.7.1.26"/>
    </reaction>
</comment>
<keyword evidence="18" id="KW-1185">Reference proteome</keyword>
<evidence type="ECO:0000256" key="8">
    <source>
        <dbReference type="ARBA" id="ARBA00022741"/>
    </source>
</evidence>
<accession>A0A1I6LZV7</accession>
<dbReference type="EMBL" id="FOZL01000001">
    <property type="protein sequence ID" value="SFS08999.1"/>
    <property type="molecule type" value="Genomic_DNA"/>
</dbReference>
<dbReference type="GO" id="GO:0003919">
    <property type="term" value="F:FMN adenylyltransferase activity"/>
    <property type="evidence" value="ECO:0007669"/>
    <property type="project" value="UniProtKB-UniRule"/>
</dbReference>
<keyword evidence="8 15" id="KW-0547">Nucleotide-binding</keyword>
<comment type="pathway">
    <text evidence="2 15">Cofactor biosynthesis; FAD biosynthesis; FAD from FMN: step 1/1.</text>
</comment>
<dbReference type="InterPro" id="IPR014729">
    <property type="entry name" value="Rossmann-like_a/b/a_fold"/>
</dbReference>
<dbReference type="EC" id="2.7.1.26" evidence="15"/>
<keyword evidence="4 15" id="KW-0285">Flavoprotein</keyword>
<keyword evidence="10 15" id="KW-0274">FAD</keyword>
<dbReference type="Pfam" id="PF01687">
    <property type="entry name" value="Flavokinase"/>
    <property type="match status" value="1"/>
</dbReference>
<feature type="domain" description="Riboflavin kinase" evidence="16">
    <location>
        <begin position="183"/>
        <end position="308"/>
    </location>
</feature>
<evidence type="ECO:0000256" key="5">
    <source>
        <dbReference type="ARBA" id="ARBA00022643"/>
    </source>
</evidence>
<evidence type="ECO:0000256" key="10">
    <source>
        <dbReference type="ARBA" id="ARBA00022827"/>
    </source>
</evidence>
<keyword evidence="7 15" id="KW-0548">Nucleotidyltransferase</keyword>
<comment type="similarity">
    <text evidence="15">Belongs to the ribF family.</text>
</comment>
<evidence type="ECO:0000313" key="18">
    <source>
        <dbReference type="Proteomes" id="UP000199024"/>
    </source>
</evidence>
<name>A0A1I6LZV7_9BACT</name>
<reference evidence="17 18" key="1">
    <citation type="submission" date="2016-10" db="EMBL/GenBank/DDBJ databases">
        <authorList>
            <person name="de Groot N.N."/>
        </authorList>
    </citation>
    <scope>NUCLEOTIDE SEQUENCE [LARGE SCALE GENOMIC DNA]</scope>
    <source>
        <strain evidence="17 18">DSM 21001</strain>
    </source>
</reference>
<dbReference type="PIRSF" id="PIRSF004491">
    <property type="entry name" value="FAD_Synth"/>
    <property type="match status" value="1"/>
</dbReference>
<proteinExistence type="inferred from homology"/>
<evidence type="ECO:0000256" key="11">
    <source>
        <dbReference type="ARBA" id="ARBA00022840"/>
    </source>
</evidence>
<dbReference type="Gene3D" id="2.40.30.30">
    <property type="entry name" value="Riboflavin kinase-like"/>
    <property type="match status" value="1"/>
</dbReference>
<dbReference type="CDD" id="cd02064">
    <property type="entry name" value="FAD_synthetase_N"/>
    <property type="match status" value="1"/>
</dbReference>
<comment type="function">
    <text evidence="1">Catalyzes the phosphorylation of riboflavin to FMN followed by the adenylation of FMN to FAD.</text>
</comment>
<dbReference type="PANTHER" id="PTHR22749:SF6">
    <property type="entry name" value="RIBOFLAVIN KINASE"/>
    <property type="match status" value="1"/>
</dbReference>
<dbReference type="SUPFAM" id="SSF82114">
    <property type="entry name" value="Riboflavin kinase-like"/>
    <property type="match status" value="1"/>
</dbReference>
<evidence type="ECO:0000256" key="9">
    <source>
        <dbReference type="ARBA" id="ARBA00022777"/>
    </source>
</evidence>
<dbReference type="UniPathway" id="UPA00277">
    <property type="reaction ID" value="UER00407"/>
</dbReference>
<evidence type="ECO:0000256" key="3">
    <source>
        <dbReference type="ARBA" id="ARBA00005201"/>
    </source>
</evidence>
<evidence type="ECO:0000256" key="4">
    <source>
        <dbReference type="ARBA" id="ARBA00022630"/>
    </source>
</evidence>
<dbReference type="FunFam" id="3.40.50.620:FF:000021">
    <property type="entry name" value="Riboflavin biosynthesis protein"/>
    <property type="match status" value="1"/>
</dbReference>
<keyword evidence="12" id="KW-0511">Multifunctional enzyme</keyword>
<protein>
    <recommendedName>
        <fullName evidence="15">Riboflavin biosynthesis protein</fullName>
    </recommendedName>
    <domain>
        <recommendedName>
            <fullName evidence="15">Riboflavin kinase</fullName>
            <ecNumber evidence="15">2.7.1.26</ecNumber>
        </recommendedName>
        <alternativeName>
            <fullName evidence="15">Flavokinase</fullName>
        </alternativeName>
    </domain>
    <domain>
        <recommendedName>
            <fullName evidence="15">FMN adenylyltransferase</fullName>
            <ecNumber evidence="15">2.7.7.2</ecNumber>
        </recommendedName>
        <alternativeName>
            <fullName evidence="15">FAD pyrophosphorylase</fullName>
        </alternativeName>
        <alternativeName>
            <fullName evidence="15">FAD synthase</fullName>
        </alternativeName>
    </domain>
</protein>
<evidence type="ECO:0000256" key="14">
    <source>
        <dbReference type="ARBA" id="ARBA00049494"/>
    </source>
</evidence>
<dbReference type="GO" id="GO:0009398">
    <property type="term" value="P:FMN biosynthetic process"/>
    <property type="evidence" value="ECO:0007669"/>
    <property type="project" value="UniProtKB-UniRule"/>
</dbReference>
<dbReference type="PANTHER" id="PTHR22749">
    <property type="entry name" value="RIBOFLAVIN KINASE/FMN ADENYLYLTRANSFERASE"/>
    <property type="match status" value="1"/>
</dbReference>
<dbReference type="SUPFAM" id="SSF52374">
    <property type="entry name" value="Nucleotidylyl transferase"/>
    <property type="match status" value="1"/>
</dbReference>
<dbReference type="OrthoDB" id="9803667at2"/>
<evidence type="ECO:0000256" key="12">
    <source>
        <dbReference type="ARBA" id="ARBA00023268"/>
    </source>
</evidence>
<evidence type="ECO:0000256" key="15">
    <source>
        <dbReference type="PIRNR" id="PIRNR004491"/>
    </source>
</evidence>
<evidence type="ECO:0000313" key="17">
    <source>
        <dbReference type="EMBL" id="SFS08999.1"/>
    </source>
</evidence>
<dbReference type="GO" id="GO:0008531">
    <property type="term" value="F:riboflavin kinase activity"/>
    <property type="evidence" value="ECO:0007669"/>
    <property type="project" value="UniProtKB-UniRule"/>
</dbReference>
<comment type="catalytic activity">
    <reaction evidence="14 15">
        <text>FMN + ATP + H(+) = FAD + diphosphate</text>
        <dbReference type="Rhea" id="RHEA:17237"/>
        <dbReference type="ChEBI" id="CHEBI:15378"/>
        <dbReference type="ChEBI" id="CHEBI:30616"/>
        <dbReference type="ChEBI" id="CHEBI:33019"/>
        <dbReference type="ChEBI" id="CHEBI:57692"/>
        <dbReference type="ChEBI" id="CHEBI:58210"/>
        <dbReference type="EC" id="2.7.7.2"/>
    </reaction>
</comment>
<evidence type="ECO:0000256" key="7">
    <source>
        <dbReference type="ARBA" id="ARBA00022695"/>
    </source>
</evidence>
<dbReference type="InterPro" id="IPR015865">
    <property type="entry name" value="Riboflavin_kinase_bac/euk"/>
</dbReference>
<dbReference type="InterPro" id="IPR023468">
    <property type="entry name" value="Riboflavin_kinase"/>
</dbReference>
<evidence type="ECO:0000256" key="2">
    <source>
        <dbReference type="ARBA" id="ARBA00004726"/>
    </source>
</evidence>